<name>A0A0K2VCN1_LEPSM</name>
<evidence type="ECO:0000313" key="1">
    <source>
        <dbReference type="EMBL" id="CDW48065.1"/>
    </source>
</evidence>
<sequence>MVELDIKGDSKRVVFSSRDFLTGAREFCETHSSFLFSIVLQIFMEKYTPQQLLQIVQLYY</sequence>
<reference evidence="1" key="1">
    <citation type="submission" date="2014-05" db="EMBL/GenBank/DDBJ databases">
        <authorList>
            <person name="Chronopoulou M."/>
        </authorList>
    </citation>
    <scope>NUCLEOTIDE SEQUENCE</scope>
    <source>
        <tissue evidence="1">Whole organism</tissue>
    </source>
</reference>
<proteinExistence type="predicted"/>
<protein>
    <submittedName>
        <fullName evidence="1">Uncharacterized protein</fullName>
    </submittedName>
</protein>
<accession>A0A0K2VCN1</accession>
<dbReference type="AlphaFoldDB" id="A0A0K2VCN1"/>
<organism evidence="1">
    <name type="scientific">Lepeophtheirus salmonis</name>
    <name type="common">Salmon louse</name>
    <name type="synonym">Caligus salmonis</name>
    <dbReference type="NCBI Taxonomy" id="72036"/>
    <lineage>
        <taxon>Eukaryota</taxon>
        <taxon>Metazoa</taxon>
        <taxon>Ecdysozoa</taxon>
        <taxon>Arthropoda</taxon>
        <taxon>Crustacea</taxon>
        <taxon>Multicrustacea</taxon>
        <taxon>Hexanauplia</taxon>
        <taxon>Copepoda</taxon>
        <taxon>Siphonostomatoida</taxon>
        <taxon>Caligidae</taxon>
        <taxon>Lepeophtheirus</taxon>
    </lineage>
</organism>
<dbReference type="EMBL" id="HACA01030704">
    <property type="protein sequence ID" value="CDW48065.1"/>
    <property type="molecule type" value="Transcribed_RNA"/>
</dbReference>